<keyword evidence="1" id="KW-0175">Coiled coil</keyword>
<dbReference type="EMBL" id="CCKQ01005055">
    <property type="protein sequence ID" value="CDW76207.1"/>
    <property type="molecule type" value="Genomic_DNA"/>
</dbReference>
<evidence type="ECO:0000313" key="3">
    <source>
        <dbReference type="Proteomes" id="UP000039865"/>
    </source>
</evidence>
<accession>A0A078A303</accession>
<dbReference type="AlphaFoldDB" id="A0A078A303"/>
<evidence type="ECO:0000313" key="2">
    <source>
        <dbReference type="EMBL" id="CDW76207.1"/>
    </source>
</evidence>
<gene>
    <name evidence="2" type="primary">Contig16054.g17104</name>
    <name evidence="2" type="ORF">STYLEM_5206</name>
</gene>
<dbReference type="Proteomes" id="UP000039865">
    <property type="component" value="Unassembled WGS sequence"/>
</dbReference>
<name>A0A078A303_STYLE</name>
<sequence>MKKEVIQLKNEKAAQKFNGNDFDPMNQLKSGVDHLNYQIADFRAKNTALIASENRQMQSDIDRMRNEEEKQNWRDHYKDKYKQMQMNNQMTSLKNLQEQREFLMQNKLAATSAATNGVLSPYAGYGALGGLGPIGAVGALGALGSPLGAYSPYLGTGVNPYLAGIHNLSMYTGTLPGAPGPVPYYPPWGVNPYSLHQPYYMKRNPTYDYLNTQEKLFNDTFDEIADRNTNPR</sequence>
<dbReference type="InParanoid" id="A0A078A303"/>
<feature type="coiled-coil region" evidence="1">
    <location>
        <begin position="50"/>
        <end position="113"/>
    </location>
</feature>
<organism evidence="2 3">
    <name type="scientific">Stylonychia lemnae</name>
    <name type="common">Ciliate</name>
    <dbReference type="NCBI Taxonomy" id="5949"/>
    <lineage>
        <taxon>Eukaryota</taxon>
        <taxon>Sar</taxon>
        <taxon>Alveolata</taxon>
        <taxon>Ciliophora</taxon>
        <taxon>Intramacronucleata</taxon>
        <taxon>Spirotrichea</taxon>
        <taxon>Stichotrichia</taxon>
        <taxon>Sporadotrichida</taxon>
        <taxon>Oxytrichidae</taxon>
        <taxon>Stylonychinae</taxon>
        <taxon>Stylonychia</taxon>
    </lineage>
</organism>
<reference evidence="2 3" key="1">
    <citation type="submission" date="2014-06" db="EMBL/GenBank/DDBJ databases">
        <authorList>
            <person name="Swart Estienne"/>
        </authorList>
    </citation>
    <scope>NUCLEOTIDE SEQUENCE [LARGE SCALE GENOMIC DNA]</scope>
    <source>
        <strain evidence="2 3">130c</strain>
    </source>
</reference>
<protein>
    <submittedName>
        <fullName evidence="2">Uncharacterized protein</fullName>
    </submittedName>
</protein>
<proteinExistence type="predicted"/>
<dbReference type="Gene3D" id="1.20.5.1700">
    <property type="match status" value="1"/>
</dbReference>
<evidence type="ECO:0000256" key="1">
    <source>
        <dbReference type="SAM" id="Coils"/>
    </source>
</evidence>
<keyword evidence="3" id="KW-1185">Reference proteome</keyword>